<proteinExistence type="predicted"/>
<name>A0A0F9VEQ8_9ZZZZ</name>
<evidence type="ECO:0000313" key="1">
    <source>
        <dbReference type="EMBL" id="KKN72056.1"/>
    </source>
</evidence>
<comment type="caution">
    <text evidence="1">The sequence shown here is derived from an EMBL/GenBank/DDBJ whole genome shotgun (WGS) entry which is preliminary data.</text>
</comment>
<organism evidence="1">
    <name type="scientific">marine sediment metagenome</name>
    <dbReference type="NCBI Taxonomy" id="412755"/>
    <lineage>
        <taxon>unclassified sequences</taxon>
        <taxon>metagenomes</taxon>
        <taxon>ecological metagenomes</taxon>
    </lineage>
</organism>
<sequence>MNIEWTMKIRPVTEEEKAENMPETGRLTIDSTGKEVETFHPEDEPAYRIDWRHQILSGTDEGKELGGAVICTSAEGDLFSSIGQAANHAHMSIEEYGKKNL</sequence>
<dbReference type="EMBL" id="LAZR01000370">
    <property type="protein sequence ID" value="KKN72056.1"/>
    <property type="molecule type" value="Genomic_DNA"/>
</dbReference>
<accession>A0A0F9VEQ8</accession>
<gene>
    <name evidence="1" type="ORF">LCGC14_0414510</name>
</gene>
<protein>
    <submittedName>
        <fullName evidence="1">Uncharacterized protein</fullName>
    </submittedName>
</protein>
<dbReference type="AlphaFoldDB" id="A0A0F9VEQ8"/>
<reference evidence="1" key="1">
    <citation type="journal article" date="2015" name="Nature">
        <title>Complex archaea that bridge the gap between prokaryotes and eukaryotes.</title>
        <authorList>
            <person name="Spang A."/>
            <person name="Saw J.H."/>
            <person name="Jorgensen S.L."/>
            <person name="Zaremba-Niedzwiedzka K."/>
            <person name="Martijn J."/>
            <person name="Lind A.E."/>
            <person name="van Eijk R."/>
            <person name="Schleper C."/>
            <person name="Guy L."/>
            <person name="Ettema T.J."/>
        </authorList>
    </citation>
    <scope>NUCLEOTIDE SEQUENCE</scope>
</reference>